<evidence type="ECO:0000259" key="13">
    <source>
        <dbReference type="Pfam" id="PF21654"/>
    </source>
</evidence>
<protein>
    <recommendedName>
        <fullName evidence="9">Cyclic GMP-AMP synthase</fullName>
    </recommendedName>
</protein>
<evidence type="ECO:0000256" key="2">
    <source>
        <dbReference type="ARBA" id="ARBA00022695"/>
    </source>
</evidence>
<feature type="coiled-coil region" evidence="11">
    <location>
        <begin position="22"/>
        <end position="49"/>
    </location>
</feature>
<keyword evidence="2" id="KW-0548">Nucleotidyltransferase</keyword>
<dbReference type="InterPro" id="IPR048445">
    <property type="entry name" value="DncV-like_NTFase"/>
</dbReference>
<evidence type="ECO:0000256" key="5">
    <source>
        <dbReference type="ARBA" id="ARBA00022840"/>
    </source>
</evidence>
<gene>
    <name evidence="14" type="ORF">ACFSJE_10065</name>
</gene>
<keyword evidence="7" id="KW-0546">Nucleotide metabolism</keyword>
<dbReference type="Proteomes" id="UP001597342">
    <property type="component" value="Unassembled WGS sequence"/>
</dbReference>
<name>A0ABW4XZ35_9FLAO</name>
<keyword evidence="5" id="KW-0067">ATP-binding</keyword>
<keyword evidence="8" id="KW-0051">Antiviral defense</keyword>
<evidence type="ECO:0000256" key="10">
    <source>
        <dbReference type="ARBA" id="ARBA00048304"/>
    </source>
</evidence>
<feature type="domain" description="Cyclic GMP-AMP synthase DncV-like nucleotidyltransferase" evidence="13">
    <location>
        <begin position="50"/>
        <end position="141"/>
    </location>
</feature>
<proteinExistence type="predicted"/>
<keyword evidence="11" id="KW-0175">Coiled coil</keyword>
<accession>A0ABW4XZ35</accession>
<reference evidence="15" key="1">
    <citation type="journal article" date="2019" name="Int. J. Syst. Evol. Microbiol.">
        <title>The Global Catalogue of Microorganisms (GCM) 10K type strain sequencing project: providing services to taxonomists for standard genome sequencing and annotation.</title>
        <authorList>
            <consortium name="The Broad Institute Genomics Platform"/>
            <consortium name="The Broad Institute Genome Sequencing Center for Infectious Disease"/>
            <person name="Wu L."/>
            <person name="Ma J."/>
        </authorList>
    </citation>
    <scope>NUCLEOTIDE SEQUENCE [LARGE SCALE GENOMIC DNA]</scope>
    <source>
        <strain evidence="15">JCM 3389</strain>
    </source>
</reference>
<dbReference type="Pfam" id="PF21654">
    <property type="entry name" value="DncV-like_NTFase"/>
    <property type="match status" value="1"/>
</dbReference>
<dbReference type="RefSeq" id="WP_379830844.1">
    <property type="nucleotide sequence ID" value="NZ_JBHUHU010000003.1"/>
</dbReference>
<evidence type="ECO:0000256" key="8">
    <source>
        <dbReference type="ARBA" id="ARBA00023118"/>
    </source>
</evidence>
<feature type="region of interest" description="Disordered" evidence="12">
    <location>
        <begin position="306"/>
        <end position="337"/>
    </location>
</feature>
<evidence type="ECO:0000313" key="15">
    <source>
        <dbReference type="Proteomes" id="UP001597342"/>
    </source>
</evidence>
<organism evidence="14 15">
    <name type="scientific">Flagellimonas iocasae</name>
    <dbReference type="NCBI Taxonomy" id="2055905"/>
    <lineage>
        <taxon>Bacteria</taxon>
        <taxon>Pseudomonadati</taxon>
        <taxon>Bacteroidota</taxon>
        <taxon>Flavobacteriia</taxon>
        <taxon>Flavobacteriales</taxon>
        <taxon>Flavobacteriaceae</taxon>
        <taxon>Flagellimonas</taxon>
    </lineage>
</organism>
<dbReference type="EMBL" id="JBHUHU010000003">
    <property type="protein sequence ID" value="MFD2100120.1"/>
    <property type="molecule type" value="Genomic_DNA"/>
</dbReference>
<evidence type="ECO:0000256" key="11">
    <source>
        <dbReference type="SAM" id="Coils"/>
    </source>
</evidence>
<evidence type="ECO:0000256" key="1">
    <source>
        <dbReference type="ARBA" id="ARBA00022679"/>
    </source>
</evidence>
<keyword evidence="1" id="KW-0808">Transferase</keyword>
<comment type="catalytic activity">
    <reaction evidence="10">
        <text>GTP + ATP = 3',3'-cGAMP + 2 diphosphate</text>
        <dbReference type="Rhea" id="RHEA:35647"/>
        <dbReference type="ChEBI" id="CHEBI:30616"/>
        <dbReference type="ChEBI" id="CHEBI:33019"/>
        <dbReference type="ChEBI" id="CHEBI:37565"/>
        <dbReference type="ChEBI" id="CHEBI:71501"/>
    </reaction>
    <physiologicalReaction direction="left-to-right" evidence="10">
        <dbReference type="Rhea" id="RHEA:35648"/>
    </physiologicalReaction>
</comment>
<evidence type="ECO:0000313" key="14">
    <source>
        <dbReference type="EMBL" id="MFD2100120.1"/>
    </source>
</evidence>
<evidence type="ECO:0000256" key="4">
    <source>
        <dbReference type="ARBA" id="ARBA00022741"/>
    </source>
</evidence>
<keyword evidence="3" id="KW-0479">Metal-binding</keyword>
<evidence type="ECO:0000256" key="6">
    <source>
        <dbReference type="ARBA" id="ARBA00022842"/>
    </source>
</evidence>
<keyword evidence="4" id="KW-0547">Nucleotide-binding</keyword>
<evidence type="ECO:0000256" key="7">
    <source>
        <dbReference type="ARBA" id="ARBA00023080"/>
    </source>
</evidence>
<keyword evidence="15" id="KW-1185">Reference proteome</keyword>
<evidence type="ECO:0000256" key="9">
    <source>
        <dbReference type="ARBA" id="ARBA00044145"/>
    </source>
</evidence>
<evidence type="ECO:0000256" key="3">
    <source>
        <dbReference type="ARBA" id="ARBA00022723"/>
    </source>
</evidence>
<sequence length="337" mass="39379">MAVLNKEFNKFDKEIKLNTTRKDSLQKSRKDLRKKIKKWFKENKENEIQPKFHSQGSFEMNTIINPIVEYDGDENILRKYDLDDGVYFIKKDEDDKKQSINTWHDWVFKATENHTSKDSKKKTTCVRVIFSDGHHIDLPIYFKEGDKIELAHKSKDWIESDPKAFYLWFNQEKEAKPRLEAIVRCLKAWKNYRENNNSTLKLPSGFVLTILATNHYVDADNLDEAFRETVKAVDIALNKKGGFNCFRPTTPSDENLFDNYSETKKSNFLSTLKSLKDDCIKVSDEKNYRKASEILRNNQFGIRFPFGEDQDENERSNALSKSLGSAIIKPKPYGSTK</sequence>
<keyword evidence="6" id="KW-0460">Magnesium</keyword>
<comment type="caution">
    <text evidence="14">The sequence shown here is derived from an EMBL/GenBank/DDBJ whole genome shotgun (WGS) entry which is preliminary data.</text>
</comment>
<evidence type="ECO:0000256" key="12">
    <source>
        <dbReference type="SAM" id="MobiDB-lite"/>
    </source>
</evidence>